<accession>A0ABS8WN90</accession>
<reference evidence="5 6" key="1">
    <citation type="journal article" date="2021" name="BMC Genomics">
        <title>Datura genome reveals duplications of psychoactive alkaloid biosynthetic genes and high mutation rate following tissue culture.</title>
        <authorList>
            <person name="Rajewski A."/>
            <person name="Carter-House D."/>
            <person name="Stajich J."/>
            <person name="Litt A."/>
        </authorList>
    </citation>
    <scope>NUCLEOTIDE SEQUENCE [LARGE SCALE GENOMIC DNA]</scope>
    <source>
        <strain evidence="5">AR-01</strain>
    </source>
</reference>
<evidence type="ECO:0000256" key="3">
    <source>
        <dbReference type="ARBA" id="ARBA00022750"/>
    </source>
</evidence>
<comment type="similarity">
    <text evidence="1">Belongs to the DDI1 family.</text>
</comment>
<dbReference type="PANTHER" id="PTHR12917">
    <property type="entry name" value="ASPARTYL PROTEASE DDI-RELATED"/>
    <property type="match status" value="1"/>
</dbReference>
<proteinExistence type="inferred from homology"/>
<dbReference type="Proteomes" id="UP000823775">
    <property type="component" value="Unassembled WGS sequence"/>
</dbReference>
<evidence type="ECO:0000256" key="1">
    <source>
        <dbReference type="ARBA" id="ARBA00009136"/>
    </source>
</evidence>
<comment type="caution">
    <text evidence="5">The sequence shown here is derived from an EMBL/GenBank/DDBJ whole genome shotgun (WGS) entry which is preliminary data.</text>
</comment>
<keyword evidence="3" id="KW-0064">Aspartyl protease</keyword>
<keyword evidence="4" id="KW-0378">Hydrolase</keyword>
<evidence type="ECO:0000313" key="6">
    <source>
        <dbReference type="Proteomes" id="UP000823775"/>
    </source>
</evidence>
<sequence>MVGDDDEKWQYSRSTSDKGIEDNWAAALEYNSEVFGEVMLYVDMEVHGHPLKVGIFIDLDVFHLVVDGNKLLQCMINLKDNVLRVGGGEEDISSNFLDQDRYDKEASSSRTQGPEFEVKVAKLVELGFGRKVVILALKFFDGSGMQGELFGCVVGWVDVIY</sequence>
<gene>
    <name evidence="5" type="ORF">HAX54_050255</name>
</gene>
<name>A0ABS8WN90_DATST</name>
<dbReference type="SUPFAM" id="SSF46934">
    <property type="entry name" value="UBA-like"/>
    <property type="match status" value="1"/>
</dbReference>
<organism evidence="5 6">
    <name type="scientific">Datura stramonium</name>
    <name type="common">Jimsonweed</name>
    <name type="synonym">Common thornapple</name>
    <dbReference type="NCBI Taxonomy" id="4076"/>
    <lineage>
        <taxon>Eukaryota</taxon>
        <taxon>Viridiplantae</taxon>
        <taxon>Streptophyta</taxon>
        <taxon>Embryophyta</taxon>
        <taxon>Tracheophyta</taxon>
        <taxon>Spermatophyta</taxon>
        <taxon>Magnoliopsida</taxon>
        <taxon>eudicotyledons</taxon>
        <taxon>Gunneridae</taxon>
        <taxon>Pentapetalae</taxon>
        <taxon>asterids</taxon>
        <taxon>lamiids</taxon>
        <taxon>Solanales</taxon>
        <taxon>Solanaceae</taxon>
        <taxon>Solanoideae</taxon>
        <taxon>Datureae</taxon>
        <taxon>Datura</taxon>
    </lineage>
</organism>
<dbReference type="EMBL" id="JACEIK010008745">
    <property type="protein sequence ID" value="MCE3051579.1"/>
    <property type="molecule type" value="Genomic_DNA"/>
</dbReference>
<protein>
    <submittedName>
        <fullName evidence="5">Uncharacterized protein</fullName>
    </submittedName>
</protein>
<evidence type="ECO:0000256" key="2">
    <source>
        <dbReference type="ARBA" id="ARBA00022670"/>
    </source>
</evidence>
<keyword evidence="2" id="KW-0645">Protease</keyword>
<keyword evidence="6" id="KW-1185">Reference proteome</keyword>
<dbReference type="PANTHER" id="PTHR12917:SF1">
    <property type="entry name" value="AT13091P"/>
    <property type="match status" value="1"/>
</dbReference>
<dbReference type="InterPro" id="IPR009060">
    <property type="entry name" value="UBA-like_sf"/>
</dbReference>
<evidence type="ECO:0000313" key="5">
    <source>
        <dbReference type="EMBL" id="MCE3051579.1"/>
    </source>
</evidence>
<evidence type="ECO:0000256" key="4">
    <source>
        <dbReference type="ARBA" id="ARBA00022801"/>
    </source>
</evidence>